<dbReference type="PANTHER" id="PTHR11102">
    <property type="entry name" value="SEL-1-LIKE PROTEIN"/>
    <property type="match status" value="1"/>
</dbReference>
<evidence type="ECO:0000313" key="5">
    <source>
        <dbReference type="EMBL" id="GHJ87486.1"/>
    </source>
</evidence>
<comment type="similarity">
    <text evidence="1">Belongs to the sel-1 family.</text>
</comment>
<dbReference type="InterPro" id="IPR006597">
    <property type="entry name" value="Sel1-like"/>
</dbReference>
<evidence type="ECO:0000256" key="2">
    <source>
        <dbReference type="SAM" id="MobiDB-lite"/>
    </source>
</evidence>
<protein>
    <recommendedName>
        <fullName evidence="7">Sel1 repeat family protein</fullName>
    </recommendedName>
</protein>
<evidence type="ECO:0008006" key="7">
    <source>
        <dbReference type="Google" id="ProtNLM"/>
    </source>
</evidence>
<dbReference type="EMBL" id="BLZA01000021">
    <property type="protein sequence ID" value="GHJ87486.1"/>
    <property type="molecule type" value="Genomic_DNA"/>
</dbReference>
<organism evidence="5 6">
    <name type="scientific">Naganishia liquefaciens</name>
    <dbReference type="NCBI Taxonomy" id="104408"/>
    <lineage>
        <taxon>Eukaryota</taxon>
        <taxon>Fungi</taxon>
        <taxon>Dikarya</taxon>
        <taxon>Basidiomycota</taxon>
        <taxon>Agaricomycotina</taxon>
        <taxon>Tremellomycetes</taxon>
        <taxon>Filobasidiales</taxon>
        <taxon>Filobasidiaceae</taxon>
        <taxon>Naganishia</taxon>
    </lineage>
</organism>
<feature type="chain" id="PRO_5034019312" description="Sel1 repeat family protein" evidence="4">
    <location>
        <begin position="20"/>
        <end position="957"/>
    </location>
</feature>
<proteinExistence type="inferred from homology"/>
<feature type="region of interest" description="Disordered" evidence="2">
    <location>
        <begin position="865"/>
        <end position="889"/>
    </location>
</feature>
<reference evidence="5" key="1">
    <citation type="submission" date="2020-07" db="EMBL/GenBank/DDBJ databases">
        <title>Draft Genome Sequence of a Deep-Sea Yeast, Naganishia (Cryptococcus) liquefaciens strain N6.</title>
        <authorList>
            <person name="Han Y.W."/>
            <person name="Kajitani R."/>
            <person name="Morimoto H."/>
            <person name="Parhat M."/>
            <person name="Tsubouchi H."/>
            <person name="Bakenova O."/>
            <person name="Ogata M."/>
            <person name="Argunhan B."/>
            <person name="Aoki R."/>
            <person name="Kajiwara S."/>
            <person name="Itoh T."/>
            <person name="Iwasaki H."/>
        </authorList>
    </citation>
    <scope>NUCLEOTIDE SEQUENCE</scope>
    <source>
        <strain evidence="5">N6</strain>
    </source>
</reference>
<evidence type="ECO:0000256" key="1">
    <source>
        <dbReference type="ARBA" id="ARBA00038101"/>
    </source>
</evidence>
<name>A0A8H3TV33_9TREE</name>
<dbReference type="InterPro" id="IPR050767">
    <property type="entry name" value="Sel1_AlgK"/>
</dbReference>
<evidence type="ECO:0000313" key="6">
    <source>
        <dbReference type="Proteomes" id="UP000620104"/>
    </source>
</evidence>
<keyword evidence="3" id="KW-0812">Transmembrane</keyword>
<dbReference type="Gene3D" id="1.25.40.10">
    <property type="entry name" value="Tetratricopeptide repeat domain"/>
    <property type="match status" value="2"/>
</dbReference>
<keyword evidence="4" id="KW-0732">Signal</keyword>
<keyword evidence="3" id="KW-0472">Membrane</keyword>
<dbReference type="SMART" id="SM00671">
    <property type="entry name" value="SEL1"/>
    <property type="match status" value="7"/>
</dbReference>
<keyword evidence="3" id="KW-1133">Transmembrane helix</keyword>
<accession>A0A8H3TV33</accession>
<gene>
    <name evidence="5" type="ORF">NliqN6_3888</name>
</gene>
<dbReference type="GO" id="GO:0036503">
    <property type="term" value="P:ERAD pathway"/>
    <property type="evidence" value="ECO:0007669"/>
    <property type="project" value="TreeGrafter"/>
</dbReference>
<dbReference type="SUPFAM" id="SSF81901">
    <property type="entry name" value="HCP-like"/>
    <property type="match status" value="3"/>
</dbReference>
<dbReference type="Pfam" id="PF08238">
    <property type="entry name" value="Sel1"/>
    <property type="match status" value="6"/>
</dbReference>
<dbReference type="PANTHER" id="PTHR11102:SF147">
    <property type="entry name" value="SEL1L ADAPTOR SUBUNIT OF ERAD E3 UBIQUITIN LIGASE"/>
    <property type="match status" value="1"/>
</dbReference>
<dbReference type="Proteomes" id="UP000620104">
    <property type="component" value="Unassembled WGS sequence"/>
</dbReference>
<evidence type="ECO:0000256" key="3">
    <source>
        <dbReference type="SAM" id="Phobius"/>
    </source>
</evidence>
<dbReference type="GO" id="GO:0005789">
    <property type="term" value="C:endoplasmic reticulum membrane"/>
    <property type="evidence" value="ECO:0007669"/>
    <property type="project" value="TreeGrafter"/>
</dbReference>
<dbReference type="AlphaFoldDB" id="A0A8H3TV33"/>
<evidence type="ECO:0000256" key="4">
    <source>
        <dbReference type="SAM" id="SignalP"/>
    </source>
</evidence>
<dbReference type="OrthoDB" id="27934at2759"/>
<sequence>MRALLLLLPLLALASATVSEPSPSCTAYTQALELMHSLERTARAEAGNIASGKGSRVRKGDVWAMVWRGQGGSQTDPLRHFLRTITSALHKTYLLLLLLVHTPLYGFLGIDILSTLTPSGTIPLPRMPEGTPDGRRLVSLLEEATTAAGQVCDGAWAMRGVVALLPPDGIEPDLGLAFRSFQESTGESANSTAQFMLGFMHAAGLRSVEQDQTKALLHYTFAAMQGMPAAELALGYRYWSGIGVKDDCMASLDWYQNAAEKAYEHFLSGPPGGRTLPLQPTRLSDLAGGVYGYGASWASTGMNVNRAGIKAGNSVAGGETFEDVIEYYRFQSEREVHKSTVALGRIYYFGSVYPQSGGLVSGAEAVGAVTQDFARARHYFMRAARALWPTDPPELGTNDGALPAGFDAKVGQKPLSVEAYDALAQSAATAAGMLGRMYMRAEGVPRNLLLAHMWLKRAADIGDREARNLLGIAYRDGLGVERKAATALHLFSAAAGADLAEAHIQLGKMHASDTDPKKHSQAVQAWSQALALGNNFEAFYHLGRMHAQEARTQGTGSKKKSGTCGVAVAYFKTVAERGSWQYPFMRDAERAWARGERAKALISWWIAGEMGYETAQNNVAFILDQGELNCLLRLPERRHLAERNADRRKSMLSGNERLGVAENASLSALKHWIRSAGQSNVDALVKVGDYYCKCPWKRGSRPELNLRNADDRIGVKKYEDPYEKAIGAYQSAADTQASAMAFWNLGWMYENGLGVPQDWHLAKRFYDLCKQTNTEANLPVTLSLLKLHLRSWWSSFLGGKQEHLAWFAPPATQRLPDAASAGDDADGLTVERELAQEEDMDVVAWARSRARDELDDTYDDYLETGRAHRRHRQRQEESGGALPDDGDTEDDINDTIYVGILVTALTAAFWLRARQMRLRQERREAEARARGEALPERERRVEGDVARPGLDFAPVPI</sequence>
<comment type="caution">
    <text evidence="5">The sequence shown here is derived from an EMBL/GenBank/DDBJ whole genome shotgun (WGS) entry which is preliminary data.</text>
</comment>
<feature type="signal peptide" evidence="4">
    <location>
        <begin position="1"/>
        <end position="19"/>
    </location>
</feature>
<feature type="transmembrane region" description="Helical" evidence="3">
    <location>
        <begin position="896"/>
        <end position="913"/>
    </location>
</feature>
<keyword evidence="6" id="KW-1185">Reference proteome</keyword>
<dbReference type="InterPro" id="IPR011990">
    <property type="entry name" value="TPR-like_helical_dom_sf"/>
</dbReference>